<dbReference type="InterPro" id="IPR000225">
    <property type="entry name" value="Armadillo"/>
</dbReference>
<keyword evidence="4" id="KW-0677">Repeat</keyword>
<evidence type="ECO:0000256" key="4">
    <source>
        <dbReference type="ARBA" id="ARBA00022737"/>
    </source>
</evidence>
<evidence type="ECO:0000313" key="6">
    <source>
        <dbReference type="EMBL" id="KIY67529.1"/>
    </source>
</evidence>
<dbReference type="PANTHER" id="PTHR15651">
    <property type="entry name" value="ARMADILLO REPEAT-CONTAINING PROTEIN 8"/>
    <property type="match status" value="1"/>
</dbReference>
<dbReference type="InterPro" id="IPR038739">
    <property type="entry name" value="ARMC8/Vid28"/>
</dbReference>
<dbReference type="Pfam" id="PF00514">
    <property type="entry name" value="Arm"/>
    <property type="match status" value="1"/>
</dbReference>
<keyword evidence="5" id="KW-0539">Nucleus</keyword>
<gene>
    <name evidence="6" type="ORF">CYLTODRAFT_422410</name>
</gene>
<name>A0A0D7BBH8_9AGAR</name>
<keyword evidence="3" id="KW-0963">Cytoplasm</keyword>
<dbReference type="Proteomes" id="UP000054007">
    <property type="component" value="Unassembled WGS sequence"/>
</dbReference>
<dbReference type="SMART" id="SM00185">
    <property type="entry name" value="ARM"/>
    <property type="match status" value="7"/>
</dbReference>
<protein>
    <submittedName>
        <fullName evidence="6">ARM repeat-containing protein</fullName>
    </submittedName>
</protein>
<evidence type="ECO:0000313" key="7">
    <source>
        <dbReference type="Proteomes" id="UP000054007"/>
    </source>
</evidence>
<sequence length="773" mass="83781">MTIERPWSVASLKKVKNCIIGNPSLKKKLVQDEASIQLLVQCLNDPSAFSEPQGSTDDIRTEAAHIISSLSYGSEEALGCLLRANALRSLLVCLSQTKASDHVATKAALVRAVKTLASALAEIVGPSQWGLSTDESVVRDAARKDLDHLFSVEALDIILPLLVDTNTQTSTSVALLLGSAIRTAAHRDLVVEWDPHAERTLIKETKTKRGWEKASTVSSLAKRNGGWAVQNIGELLRRAREFKYQEALLLGLAALADDNEPVAAALTRPNGDTSSVLAVIMELAKCNIPDVQLAASLCAIHTIRANIAHSPVDEAAALAILNIVNRLIVPPSDSTCHVQRKACFILHFLVKDEAVLAYIAYQRGALEKLTRLIEAVTPSDLNQREEDEPESISALREAALTAVASIAMNNNDVRLAVADEMKLLPFVEVALGHKHVGVRYAGCQCIRAISRGVAILRTNLVDSGLGMVVFRIFKKEDEDRRVLSAALPAVCNIVNEFSPLKQVYIDNGLMPRLVQLIECNDPTLRFNALWAVKNALTRSPVLVKKGVAEAIGWPKLLELLSDPDIGVQEQILNILRNICTDEVSIQMVLDGIGAEKLLEIVLDRMECREDDVVFQAVSLLANLSNGYDEQIENLVTNRKLLPALQSCLSDPKSEIRRPTVACIVQLARTSRKARAAMLEAGLDSTLRHLADWRGGGGGLSMSHAHPHPHGYFAGGLGHGHGGPTSPVSAGVSAAREDERDITDHARSALELLDNARRGVSISTDSSEGDIEPW</sequence>
<organism evidence="6 7">
    <name type="scientific">Cylindrobasidium torrendii FP15055 ss-10</name>
    <dbReference type="NCBI Taxonomy" id="1314674"/>
    <lineage>
        <taxon>Eukaryota</taxon>
        <taxon>Fungi</taxon>
        <taxon>Dikarya</taxon>
        <taxon>Basidiomycota</taxon>
        <taxon>Agaricomycotina</taxon>
        <taxon>Agaricomycetes</taxon>
        <taxon>Agaricomycetidae</taxon>
        <taxon>Agaricales</taxon>
        <taxon>Marasmiineae</taxon>
        <taxon>Physalacriaceae</taxon>
        <taxon>Cylindrobasidium</taxon>
    </lineage>
</organism>
<accession>A0A0D7BBH8</accession>
<dbReference type="GO" id="GO:0034657">
    <property type="term" value="C:GID complex"/>
    <property type="evidence" value="ECO:0007669"/>
    <property type="project" value="TreeGrafter"/>
</dbReference>
<dbReference type="SUPFAM" id="SSF48371">
    <property type="entry name" value="ARM repeat"/>
    <property type="match status" value="2"/>
</dbReference>
<dbReference type="EMBL" id="KN880523">
    <property type="protein sequence ID" value="KIY67529.1"/>
    <property type="molecule type" value="Genomic_DNA"/>
</dbReference>
<dbReference type="Gene3D" id="1.25.10.10">
    <property type="entry name" value="Leucine-rich Repeat Variant"/>
    <property type="match status" value="3"/>
</dbReference>
<reference evidence="6 7" key="1">
    <citation type="journal article" date="2015" name="Fungal Genet. Biol.">
        <title>Evolution of novel wood decay mechanisms in Agaricales revealed by the genome sequences of Fistulina hepatica and Cylindrobasidium torrendii.</title>
        <authorList>
            <person name="Floudas D."/>
            <person name="Held B.W."/>
            <person name="Riley R."/>
            <person name="Nagy L.G."/>
            <person name="Koehler G."/>
            <person name="Ransdell A.S."/>
            <person name="Younus H."/>
            <person name="Chow J."/>
            <person name="Chiniquy J."/>
            <person name="Lipzen A."/>
            <person name="Tritt A."/>
            <person name="Sun H."/>
            <person name="Haridas S."/>
            <person name="LaButti K."/>
            <person name="Ohm R.A."/>
            <person name="Kues U."/>
            <person name="Blanchette R.A."/>
            <person name="Grigoriev I.V."/>
            <person name="Minto R.E."/>
            <person name="Hibbett D.S."/>
        </authorList>
    </citation>
    <scope>NUCLEOTIDE SEQUENCE [LARGE SCALE GENOMIC DNA]</scope>
    <source>
        <strain evidence="6 7">FP15055 ss-10</strain>
    </source>
</reference>
<dbReference type="GO" id="GO:0005634">
    <property type="term" value="C:nucleus"/>
    <property type="evidence" value="ECO:0007669"/>
    <property type="project" value="UniProtKB-SubCell"/>
</dbReference>
<dbReference type="GO" id="GO:0043161">
    <property type="term" value="P:proteasome-mediated ubiquitin-dependent protein catabolic process"/>
    <property type="evidence" value="ECO:0007669"/>
    <property type="project" value="TreeGrafter"/>
</dbReference>
<evidence type="ECO:0000256" key="1">
    <source>
        <dbReference type="ARBA" id="ARBA00004123"/>
    </source>
</evidence>
<evidence type="ECO:0000256" key="2">
    <source>
        <dbReference type="ARBA" id="ARBA00004496"/>
    </source>
</evidence>
<evidence type="ECO:0000256" key="5">
    <source>
        <dbReference type="ARBA" id="ARBA00023242"/>
    </source>
</evidence>
<dbReference type="GO" id="GO:0005737">
    <property type="term" value="C:cytoplasm"/>
    <property type="evidence" value="ECO:0007669"/>
    <property type="project" value="UniProtKB-SubCell"/>
</dbReference>
<dbReference type="STRING" id="1314674.A0A0D7BBH8"/>
<keyword evidence="7" id="KW-1185">Reference proteome</keyword>
<proteinExistence type="predicted"/>
<dbReference type="AlphaFoldDB" id="A0A0D7BBH8"/>
<comment type="subcellular location">
    <subcellularLocation>
        <location evidence="2">Cytoplasm</location>
    </subcellularLocation>
    <subcellularLocation>
        <location evidence="1">Nucleus</location>
    </subcellularLocation>
</comment>
<evidence type="ECO:0000256" key="3">
    <source>
        <dbReference type="ARBA" id="ARBA00022490"/>
    </source>
</evidence>
<dbReference type="InterPro" id="IPR011989">
    <property type="entry name" value="ARM-like"/>
</dbReference>
<dbReference type="PANTHER" id="PTHR15651:SF7">
    <property type="entry name" value="ARMADILLO REPEAT-CONTAINING PROTEIN 8"/>
    <property type="match status" value="1"/>
</dbReference>
<dbReference type="OrthoDB" id="5559898at2759"/>
<dbReference type="InterPro" id="IPR016024">
    <property type="entry name" value="ARM-type_fold"/>
</dbReference>